<dbReference type="AlphaFoldDB" id="A0A6P2SIJ5"/>
<name>A0A6P2SIJ5_BURL3</name>
<protein>
    <submittedName>
        <fullName evidence="2">Uncharacterized protein</fullName>
    </submittedName>
</protein>
<evidence type="ECO:0000256" key="1">
    <source>
        <dbReference type="SAM" id="MobiDB-lite"/>
    </source>
</evidence>
<organism evidence="2 3">
    <name type="scientific">Burkholderia lata (strain ATCC 17760 / DSM 23089 / LMG 22485 / NCIMB 9086 / R18194 / 383)</name>
    <dbReference type="NCBI Taxonomy" id="482957"/>
    <lineage>
        <taxon>Bacteria</taxon>
        <taxon>Pseudomonadati</taxon>
        <taxon>Pseudomonadota</taxon>
        <taxon>Betaproteobacteria</taxon>
        <taxon>Burkholderiales</taxon>
        <taxon>Burkholderiaceae</taxon>
        <taxon>Burkholderia</taxon>
        <taxon>Burkholderia cepacia complex</taxon>
    </lineage>
</organism>
<proteinExistence type="predicted"/>
<gene>
    <name evidence="2" type="ORF">BLA6863_07828</name>
</gene>
<accession>A0A6P2SIJ5</accession>
<dbReference type="EMBL" id="CABVPY010000122">
    <property type="protein sequence ID" value="VWC50458.1"/>
    <property type="molecule type" value="Genomic_DNA"/>
</dbReference>
<dbReference type="Proteomes" id="UP000494170">
    <property type="component" value="Unassembled WGS sequence"/>
</dbReference>
<feature type="region of interest" description="Disordered" evidence="1">
    <location>
        <begin position="1"/>
        <end position="27"/>
    </location>
</feature>
<sequence>MNGASTNARRPGAADSSRSSRACVLAASTAPSTPTAVTIAEKRVVVLMPDAMPVRFGGTHAMIAFCVSPFMMPAPQPVTNMPSATSR</sequence>
<evidence type="ECO:0000313" key="2">
    <source>
        <dbReference type="EMBL" id="VWC50458.1"/>
    </source>
</evidence>
<reference evidence="2 3" key="1">
    <citation type="submission" date="2019-09" db="EMBL/GenBank/DDBJ databases">
        <authorList>
            <person name="Depoorter E."/>
        </authorList>
    </citation>
    <scope>NUCLEOTIDE SEQUENCE [LARGE SCALE GENOMIC DNA]</scope>
    <source>
        <strain evidence="2">LMG 6863</strain>
    </source>
</reference>
<evidence type="ECO:0000313" key="3">
    <source>
        <dbReference type="Proteomes" id="UP000494170"/>
    </source>
</evidence>